<proteinExistence type="predicted"/>
<reference evidence="4" key="1">
    <citation type="journal article" date="2021" name="PeerJ">
        <title>Extensive microbial diversity within the chicken gut microbiome revealed by metagenomics and culture.</title>
        <authorList>
            <person name="Gilroy R."/>
            <person name="Ravi A."/>
            <person name="Getino M."/>
            <person name="Pursley I."/>
            <person name="Horton D.L."/>
            <person name="Alikhan N.F."/>
            <person name="Baker D."/>
            <person name="Gharbi K."/>
            <person name="Hall N."/>
            <person name="Watson M."/>
            <person name="Adriaenssens E.M."/>
            <person name="Foster-Nyarko E."/>
            <person name="Jarju S."/>
            <person name="Secka A."/>
            <person name="Antonio M."/>
            <person name="Oren A."/>
            <person name="Chaudhuri R.R."/>
            <person name="La Ragione R."/>
            <person name="Hildebrand F."/>
            <person name="Pallen M.J."/>
        </authorList>
    </citation>
    <scope>NUCLEOTIDE SEQUENCE</scope>
    <source>
        <strain evidence="4">USAMLcec2-132</strain>
    </source>
</reference>
<organism evidence="4 5">
    <name type="scientific">Candidatus Eisenbergiella merdavium</name>
    <dbReference type="NCBI Taxonomy" id="2838551"/>
    <lineage>
        <taxon>Bacteria</taxon>
        <taxon>Bacillati</taxon>
        <taxon>Bacillota</taxon>
        <taxon>Clostridia</taxon>
        <taxon>Lachnospirales</taxon>
        <taxon>Lachnospiraceae</taxon>
        <taxon>Eisenbergiella</taxon>
    </lineage>
</organism>
<keyword evidence="1" id="KW-0533">Nickel</keyword>
<evidence type="ECO:0000259" key="3">
    <source>
        <dbReference type="Pfam" id="PF08279"/>
    </source>
</evidence>
<protein>
    <submittedName>
        <fullName evidence="4">Transcription repressor NadR</fullName>
    </submittedName>
</protein>
<dbReference type="Pfam" id="PF02829">
    <property type="entry name" value="3H"/>
    <property type="match status" value="1"/>
</dbReference>
<feature type="domain" description="Helix-turn-helix type 11" evidence="3">
    <location>
        <begin position="6"/>
        <end position="58"/>
    </location>
</feature>
<dbReference type="InterPro" id="IPR013196">
    <property type="entry name" value="HTH_11"/>
</dbReference>
<evidence type="ECO:0000313" key="4">
    <source>
        <dbReference type="EMBL" id="HJC25962.1"/>
    </source>
</evidence>
<dbReference type="Gene3D" id="1.10.10.10">
    <property type="entry name" value="Winged helix-like DNA-binding domain superfamily/Winged helix DNA-binding domain"/>
    <property type="match status" value="1"/>
</dbReference>
<dbReference type="Gene3D" id="3.30.1340.20">
    <property type="entry name" value="3H domain"/>
    <property type="match status" value="1"/>
</dbReference>
<evidence type="ECO:0000256" key="1">
    <source>
        <dbReference type="PIRSR" id="PIRSR037847-1"/>
    </source>
</evidence>
<dbReference type="InterPro" id="IPR036388">
    <property type="entry name" value="WH-like_DNA-bd_sf"/>
</dbReference>
<dbReference type="PIRSF" id="PIRSF037847">
    <property type="entry name" value="NiaR"/>
    <property type="match status" value="1"/>
</dbReference>
<dbReference type="SUPFAM" id="SSF75500">
    <property type="entry name" value="Putative transcriptional regulator TM1602, C-terminal domain"/>
    <property type="match status" value="1"/>
</dbReference>
<name>A0A9D2NK85_9FIRM</name>
<feature type="binding site" evidence="1">
    <location>
        <position position="84"/>
    </location>
    <ligand>
        <name>Ni(2+)</name>
        <dbReference type="ChEBI" id="CHEBI:49786"/>
    </ligand>
</feature>
<dbReference type="SUPFAM" id="SSF46785">
    <property type="entry name" value="Winged helix' DNA-binding domain"/>
    <property type="match status" value="1"/>
</dbReference>
<dbReference type="PANTHER" id="PTHR40068:SF1">
    <property type="entry name" value="TRANSCRIPTION REPRESSOR NIAR-RELATED"/>
    <property type="match status" value="1"/>
</dbReference>
<dbReference type="PANTHER" id="PTHR40068">
    <property type="entry name" value="TRANSCRIPTION REPRESSOR NIAR-RELATED"/>
    <property type="match status" value="1"/>
</dbReference>
<keyword evidence="1" id="KW-0479">Metal-binding</keyword>
<feature type="binding site" evidence="1">
    <location>
        <position position="145"/>
    </location>
    <ligand>
        <name>Ni(2+)</name>
        <dbReference type="ChEBI" id="CHEBI:49786"/>
    </ligand>
</feature>
<dbReference type="InterPro" id="IPR036390">
    <property type="entry name" value="WH_DNA-bd_sf"/>
</dbReference>
<reference evidence="4" key="2">
    <citation type="submission" date="2021-04" db="EMBL/GenBank/DDBJ databases">
        <authorList>
            <person name="Gilroy R."/>
        </authorList>
    </citation>
    <scope>NUCLEOTIDE SEQUENCE</scope>
    <source>
        <strain evidence="4">USAMLcec2-132</strain>
    </source>
</reference>
<evidence type="ECO:0000313" key="5">
    <source>
        <dbReference type="Proteomes" id="UP000823891"/>
    </source>
</evidence>
<sequence length="171" mass="19018">MDGKTRREQILSMLAESEGPLSGSALARRLGVSRQIIVTDIALLRAENRNIMSTARGYLLYAPSVPGCTRCFMVSHTDEQLEDELNTIVDLGGRVLDVIIPHPIYGSIRADLILSCRQDVAAFMERLRDCRTKPLCTLTDGVHYHTVEAESEAVLDSIEKALFSKKYLLIP</sequence>
<feature type="domain" description="3H" evidence="2">
    <location>
        <begin position="73"/>
        <end position="168"/>
    </location>
</feature>
<accession>A0A9D2NK85</accession>
<dbReference type="AlphaFoldDB" id="A0A9D2NK85"/>
<gene>
    <name evidence="4" type="ORF">H9761_20075</name>
</gene>
<dbReference type="Proteomes" id="UP000823891">
    <property type="component" value="Unassembled WGS sequence"/>
</dbReference>
<dbReference type="InterPro" id="IPR026043">
    <property type="entry name" value="NadR"/>
</dbReference>
<comment type="caution">
    <text evidence="4">The sequence shown here is derived from an EMBL/GenBank/DDBJ whole genome shotgun (WGS) entry which is preliminary data.</text>
</comment>
<dbReference type="EMBL" id="DWWS01000074">
    <property type="protein sequence ID" value="HJC25962.1"/>
    <property type="molecule type" value="Genomic_DNA"/>
</dbReference>
<dbReference type="InterPro" id="IPR004173">
    <property type="entry name" value="3H_domain"/>
</dbReference>
<evidence type="ECO:0000259" key="2">
    <source>
        <dbReference type="Pfam" id="PF02829"/>
    </source>
</evidence>
<dbReference type="Pfam" id="PF08279">
    <property type="entry name" value="HTH_11"/>
    <property type="match status" value="1"/>
</dbReference>
<feature type="binding site" evidence="1">
    <location>
        <position position="143"/>
    </location>
    <ligand>
        <name>Ni(2+)</name>
        <dbReference type="ChEBI" id="CHEBI:49786"/>
    </ligand>
</feature>
<feature type="binding site" evidence="1">
    <location>
        <position position="76"/>
    </location>
    <ligand>
        <name>Ni(2+)</name>
        <dbReference type="ChEBI" id="CHEBI:49786"/>
    </ligand>
</feature>
<dbReference type="InterPro" id="IPR035922">
    <property type="entry name" value="3H_dom_sf"/>
</dbReference>
<dbReference type="GO" id="GO:0046872">
    <property type="term" value="F:metal ion binding"/>
    <property type="evidence" value="ECO:0007669"/>
    <property type="project" value="UniProtKB-KW"/>
</dbReference>